<keyword evidence="1" id="KW-0677">Repeat</keyword>
<dbReference type="InterPro" id="IPR036047">
    <property type="entry name" value="F-box-like_dom_sf"/>
</dbReference>
<dbReference type="Proteomes" id="UP000202511">
    <property type="component" value="Segment"/>
</dbReference>
<dbReference type="PANTHER" id="PTHR23084">
    <property type="entry name" value="PHOSPHATIDYLINOSITOL-4-PHOSPHATE 5-KINASE RELATED"/>
    <property type="match status" value="1"/>
</dbReference>
<reference evidence="4 5" key="1">
    <citation type="journal article" date="2015" name="Parasitol. Res.">
        <title>Viruses in close associations with free-living amoebae.</title>
        <authorList>
            <person name="Scheid P."/>
        </authorList>
    </citation>
    <scope>NUCLEOTIDE SEQUENCE [LARGE SCALE GENOMIC DNA]</scope>
    <source>
        <strain evidence="4">KlaHel</strain>
    </source>
</reference>
<dbReference type="RefSeq" id="YP_009119762.1">
    <property type="nucleotide sequence ID" value="NC_026440.1"/>
</dbReference>
<dbReference type="GeneID" id="23462444"/>
<evidence type="ECO:0000259" key="3">
    <source>
        <dbReference type="PROSITE" id="PS50181"/>
    </source>
</evidence>
<dbReference type="Pfam" id="PF02493">
    <property type="entry name" value="MORN"/>
    <property type="match status" value="4"/>
</dbReference>
<sequence>MGRRRAPRQPRNRAEQAPRASHRGADSFDRLPDELVLALASRLGSARALVCLGQTCRRMHSLMADAHLWRPLCIASHSEFEPPEHFVDFGKNWPWVYRAHIPISHDPPAQSGCSVGTLRRSDFVYRGDLCRAGQHADVNRYVDRHGYGHALWEDGSVYDGEWRDDRPHGRGWYVWPGGVRYDGTWKGGEMHGRGAITYTDGHTYAGRWERGVFDGAGVHTLPDGRQKSCRREGTDWYDVADAADGMDHTDAGDGSPSSAQAATPRTHLAVYGTCMPTRRPTILLSCSRLMLNLAVATLFFLMSRPPLQGHQRQTRRYHAKASACRVVSTRLQTLDTTPRRRWRDSLRRQCLRPLCNPSRCGSRSLLTNAAREGSTTGRFNPFAMCSAALLRVLWMRFAARASACQRTLSSVPLCFFAGPMWTGPRA</sequence>
<dbReference type="SUPFAM" id="SSF82185">
    <property type="entry name" value="Histone H3 K4-specific methyltransferase SET7/9 N-terminal domain"/>
    <property type="match status" value="1"/>
</dbReference>
<protein>
    <submittedName>
        <fullName evidence="4">Morn repeat protein</fullName>
    </submittedName>
</protein>
<feature type="compositionally biased region" description="Basic residues" evidence="2">
    <location>
        <begin position="1"/>
        <end position="11"/>
    </location>
</feature>
<proteinExistence type="predicted"/>
<dbReference type="InterPro" id="IPR001810">
    <property type="entry name" value="F-box_dom"/>
</dbReference>
<evidence type="ECO:0000256" key="2">
    <source>
        <dbReference type="SAM" id="MobiDB-lite"/>
    </source>
</evidence>
<dbReference type="SUPFAM" id="SSF81383">
    <property type="entry name" value="F-box domain"/>
    <property type="match status" value="1"/>
</dbReference>
<dbReference type="PROSITE" id="PS50181">
    <property type="entry name" value="FBOX"/>
    <property type="match status" value="1"/>
</dbReference>
<dbReference type="PANTHER" id="PTHR23084:SF263">
    <property type="entry name" value="MORN REPEAT-CONTAINING PROTEIN 1"/>
    <property type="match status" value="1"/>
</dbReference>
<dbReference type="Pfam" id="PF12937">
    <property type="entry name" value="F-box-like"/>
    <property type="match status" value="1"/>
</dbReference>
<organism evidence="4 5">
    <name type="scientific">Pandoravirus inopinatum</name>
    <dbReference type="NCBI Taxonomy" id="1605721"/>
    <lineage>
        <taxon>Viruses</taxon>
        <taxon>Pandoravirus</taxon>
    </lineage>
</organism>
<feature type="domain" description="F-box" evidence="3">
    <location>
        <begin position="25"/>
        <end position="72"/>
    </location>
</feature>
<dbReference type="EMBL" id="KP136319">
    <property type="protein sequence ID" value="AJF97527.1"/>
    <property type="molecule type" value="Genomic_DNA"/>
</dbReference>
<evidence type="ECO:0000256" key="1">
    <source>
        <dbReference type="ARBA" id="ARBA00022737"/>
    </source>
</evidence>
<dbReference type="InterPro" id="IPR003409">
    <property type="entry name" value="MORN"/>
</dbReference>
<accession>A0A0B5JCX5</accession>
<dbReference type="KEGG" id="vg:23462444"/>
<dbReference type="Gene3D" id="1.20.1280.50">
    <property type="match status" value="1"/>
</dbReference>
<name>A0A0B5JCX5_9VIRU</name>
<evidence type="ECO:0000313" key="5">
    <source>
        <dbReference type="Proteomes" id="UP000202511"/>
    </source>
</evidence>
<feature type="region of interest" description="Disordered" evidence="2">
    <location>
        <begin position="1"/>
        <end position="27"/>
    </location>
</feature>
<dbReference type="SMART" id="SM00698">
    <property type="entry name" value="MORN"/>
    <property type="match status" value="3"/>
</dbReference>
<dbReference type="Gene3D" id="2.20.110.10">
    <property type="entry name" value="Histone H3 K4-specific methyltransferase SET7/9 N-terminal domain"/>
    <property type="match status" value="2"/>
</dbReference>
<evidence type="ECO:0000313" key="4">
    <source>
        <dbReference type="EMBL" id="AJF97527.1"/>
    </source>
</evidence>